<dbReference type="AlphaFoldDB" id="A0A2J7QK91"/>
<evidence type="ECO:0000313" key="1">
    <source>
        <dbReference type="EMBL" id="PNF29003.1"/>
    </source>
</evidence>
<organism evidence="1 2">
    <name type="scientific">Cryptotermes secundus</name>
    <dbReference type="NCBI Taxonomy" id="105785"/>
    <lineage>
        <taxon>Eukaryota</taxon>
        <taxon>Metazoa</taxon>
        <taxon>Ecdysozoa</taxon>
        <taxon>Arthropoda</taxon>
        <taxon>Hexapoda</taxon>
        <taxon>Insecta</taxon>
        <taxon>Pterygota</taxon>
        <taxon>Neoptera</taxon>
        <taxon>Polyneoptera</taxon>
        <taxon>Dictyoptera</taxon>
        <taxon>Blattodea</taxon>
        <taxon>Blattoidea</taxon>
        <taxon>Termitoidae</taxon>
        <taxon>Kalotermitidae</taxon>
        <taxon>Cryptotermitinae</taxon>
        <taxon>Cryptotermes</taxon>
    </lineage>
</organism>
<reference evidence="1 2" key="1">
    <citation type="submission" date="2017-12" db="EMBL/GenBank/DDBJ databases">
        <title>Hemimetabolous genomes reveal molecular basis of termite eusociality.</title>
        <authorList>
            <person name="Harrison M.C."/>
            <person name="Jongepier E."/>
            <person name="Robertson H.M."/>
            <person name="Arning N."/>
            <person name="Bitard-Feildel T."/>
            <person name="Chao H."/>
            <person name="Childers C.P."/>
            <person name="Dinh H."/>
            <person name="Doddapaneni H."/>
            <person name="Dugan S."/>
            <person name="Gowin J."/>
            <person name="Greiner C."/>
            <person name="Han Y."/>
            <person name="Hu H."/>
            <person name="Hughes D.S.T."/>
            <person name="Huylmans A.-K."/>
            <person name="Kemena C."/>
            <person name="Kremer L.P.M."/>
            <person name="Lee S.L."/>
            <person name="Lopez-Ezquerra A."/>
            <person name="Mallet L."/>
            <person name="Monroy-Kuhn J.M."/>
            <person name="Moser A."/>
            <person name="Murali S.C."/>
            <person name="Muzny D.M."/>
            <person name="Otani S."/>
            <person name="Piulachs M.-D."/>
            <person name="Poelchau M."/>
            <person name="Qu J."/>
            <person name="Schaub F."/>
            <person name="Wada-Katsumata A."/>
            <person name="Worley K.C."/>
            <person name="Xie Q."/>
            <person name="Ylla G."/>
            <person name="Poulsen M."/>
            <person name="Gibbs R.A."/>
            <person name="Schal C."/>
            <person name="Richards S."/>
            <person name="Belles X."/>
            <person name="Korb J."/>
            <person name="Bornberg-Bauer E."/>
        </authorList>
    </citation>
    <scope>NUCLEOTIDE SEQUENCE [LARGE SCALE GENOMIC DNA]</scope>
    <source>
        <tissue evidence="1">Whole body</tissue>
    </source>
</reference>
<protein>
    <recommendedName>
        <fullName evidence="3">Reverse transcriptase domain-containing protein</fullName>
    </recommendedName>
</protein>
<dbReference type="InParanoid" id="A0A2J7QK91"/>
<proteinExistence type="predicted"/>
<comment type="caution">
    <text evidence="1">The sequence shown here is derived from an EMBL/GenBank/DDBJ whole genome shotgun (WGS) entry which is preliminary data.</text>
</comment>
<evidence type="ECO:0000313" key="2">
    <source>
        <dbReference type="Proteomes" id="UP000235965"/>
    </source>
</evidence>
<dbReference type="Proteomes" id="UP000235965">
    <property type="component" value="Unassembled WGS sequence"/>
</dbReference>
<dbReference type="InterPro" id="IPR043502">
    <property type="entry name" value="DNA/RNA_pol_sf"/>
</dbReference>
<dbReference type="GO" id="GO:0071897">
    <property type="term" value="P:DNA biosynthetic process"/>
    <property type="evidence" value="ECO:0007669"/>
    <property type="project" value="UniProtKB-ARBA"/>
</dbReference>
<sequence length="88" mass="9898">MDQTSIMQRASVAVARHLHRRFNITMVTYLDDWLFFADNHLPVTAILVELQDLGFTSNKEKSITQPTPDIAYLGLRINSVGGTIQPTP</sequence>
<keyword evidence="2" id="KW-1185">Reference proteome</keyword>
<evidence type="ECO:0008006" key="3">
    <source>
        <dbReference type="Google" id="ProtNLM"/>
    </source>
</evidence>
<dbReference type="EMBL" id="NEVH01013275">
    <property type="protein sequence ID" value="PNF29003.1"/>
    <property type="molecule type" value="Genomic_DNA"/>
</dbReference>
<name>A0A2J7QK91_9NEOP</name>
<dbReference type="SUPFAM" id="SSF56672">
    <property type="entry name" value="DNA/RNA polymerases"/>
    <property type="match status" value="1"/>
</dbReference>
<accession>A0A2J7QK91</accession>
<gene>
    <name evidence="1" type="ORF">B7P43_G14932</name>
</gene>